<keyword evidence="2" id="KW-1015">Disulfide bond</keyword>
<dbReference type="PANTHER" id="PTHR11709:SF27">
    <property type="entry name" value="OS01G0816700 PROTEIN"/>
    <property type="match status" value="1"/>
</dbReference>
<comment type="caution">
    <text evidence="7">The sequence shown here is derived from an EMBL/GenBank/DDBJ whole genome shotgun (WGS) entry which is preliminary data.</text>
</comment>
<name>A0A834WRD6_9FABA</name>
<evidence type="ECO:0000256" key="2">
    <source>
        <dbReference type="ARBA" id="ARBA00023157"/>
    </source>
</evidence>
<evidence type="ECO:0000256" key="3">
    <source>
        <dbReference type="ARBA" id="ARBA00023180"/>
    </source>
</evidence>
<feature type="region of interest" description="Disordered" evidence="4">
    <location>
        <begin position="154"/>
        <end position="183"/>
    </location>
</feature>
<dbReference type="InterPro" id="IPR001117">
    <property type="entry name" value="Cu-oxidase_2nd"/>
</dbReference>
<reference evidence="7" key="1">
    <citation type="submission" date="2020-09" db="EMBL/GenBank/DDBJ databases">
        <title>Genome-Enabled Discovery of Anthraquinone Biosynthesis in Senna tora.</title>
        <authorList>
            <person name="Kang S.-H."/>
            <person name="Pandey R.P."/>
            <person name="Lee C.-M."/>
            <person name="Sim J.-S."/>
            <person name="Jeong J.-T."/>
            <person name="Choi B.-S."/>
            <person name="Jung M."/>
            <person name="Ginzburg D."/>
            <person name="Zhao K."/>
            <person name="Won S.Y."/>
            <person name="Oh T.-J."/>
            <person name="Yu Y."/>
            <person name="Kim N.-H."/>
            <person name="Lee O.R."/>
            <person name="Lee T.-H."/>
            <person name="Bashyal P."/>
            <person name="Kim T.-S."/>
            <person name="Lee W.-H."/>
            <person name="Kawkins C."/>
            <person name="Kim C.-K."/>
            <person name="Kim J.S."/>
            <person name="Ahn B.O."/>
            <person name="Rhee S.Y."/>
            <person name="Sohng J.K."/>
        </authorList>
    </citation>
    <scope>NUCLEOTIDE SEQUENCE</scope>
    <source>
        <tissue evidence="7">Leaf</tissue>
    </source>
</reference>
<organism evidence="7 8">
    <name type="scientific">Senna tora</name>
    <dbReference type="NCBI Taxonomy" id="362788"/>
    <lineage>
        <taxon>Eukaryota</taxon>
        <taxon>Viridiplantae</taxon>
        <taxon>Streptophyta</taxon>
        <taxon>Embryophyta</taxon>
        <taxon>Tracheophyta</taxon>
        <taxon>Spermatophyta</taxon>
        <taxon>Magnoliopsida</taxon>
        <taxon>eudicotyledons</taxon>
        <taxon>Gunneridae</taxon>
        <taxon>Pentapetalae</taxon>
        <taxon>rosids</taxon>
        <taxon>fabids</taxon>
        <taxon>Fabales</taxon>
        <taxon>Fabaceae</taxon>
        <taxon>Caesalpinioideae</taxon>
        <taxon>Cassia clade</taxon>
        <taxon>Senna</taxon>
    </lineage>
</organism>
<dbReference type="Pfam" id="PF01453">
    <property type="entry name" value="B_lectin"/>
    <property type="match status" value="1"/>
</dbReference>
<keyword evidence="3" id="KW-0325">Glycoprotein</keyword>
<dbReference type="AlphaFoldDB" id="A0A834WRD6"/>
<dbReference type="SUPFAM" id="SSF51110">
    <property type="entry name" value="alpha-D-mannose-specific plant lectins"/>
    <property type="match status" value="1"/>
</dbReference>
<dbReference type="PANTHER" id="PTHR11709">
    <property type="entry name" value="MULTI-COPPER OXIDASE"/>
    <property type="match status" value="1"/>
</dbReference>
<dbReference type="SUPFAM" id="SSF49503">
    <property type="entry name" value="Cupredoxins"/>
    <property type="match status" value="1"/>
</dbReference>
<dbReference type="GO" id="GO:0016491">
    <property type="term" value="F:oxidoreductase activity"/>
    <property type="evidence" value="ECO:0007669"/>
    <property type="project" value="TreeGrafter"/>
</dbReference>
<evidence type="ECO:0000256" key="4">
    <source>
        <dbReference type="SAM" id="MobiDB-lite"/>
    </source>
</evidence>
<feature type="domain" description="Bulb-type lectin" evidence="6">
    <location>
        <begin position="226"/>
        <end position="272"/>
    </location>
</feature>
<evidence type="ECO:0000259" key="6">
    <source>
        <dbReference type="Pfam" id="PF01453"/>
    </source>
</evidence>
<dbReference type="Proteomes" id="UP000634136">
    <property type="component" value="Unassembled WGS sequence"/>
</dbReference>
<feature type="region of interest" description="Disordered" evidence="4">
    <location>
        <begin position="103"/>
        <end position="141"/>
    </location>
</feature>
<sequence>MLTPIQVRNIQSHSIRFKSQGTKHHNFEIGEASRPLILNPKNKVSRPWDWWASRPLILSPRNKASRPWDLWGIETPDFKTKEQGIETSNFKSKEQGISPLGLGIEIPKNLNPRNQASRPGDWQGIEIPKNLNPRDQASRPGDWQGIEIPKILNPRNQTSRTGDWQGIKTPKILNPRNQASRPGDWQGIKIPEILNPRNQASRPEGWQGIEIPKILNPRNQASKPGGNLLLLNSSNLNILWQSFDYLTDTLLPGMNVGVDFTSGMSWSLRSWKNKEDPSPGVLSLEVEEDDNYMYEKLIIRIKKGSQIYWIGDELSNFMFQSYNRQSNTIRKQGPNGVLINGKNAKGDGKDEVVYTMKAGKTYKYRFCNVGIKNTINVKFQNHPMKLIEMERSHTIQNNYESLDIHVGQCFTVLVTADKEPKDYYLVASTSFYKSTVIGKVVIRYKNGKGHASPELPEAPVGWACSLNHFHTFRWNLTTGAARPSPQGSYKYGSIPINMTIKLQLDGLAGKLR</sequence>
<dbReference type="Pfam" id="PF00394">
    <property type="entry name" value="Cu-oxidase"/>
    <property type="match status" value="1"/>
</dbReference>
<feature type="domain" description="Plastocyanin-like" evidence="5">
    <location>
        <begin position="331"/>
        <end position="440"/>
    </location>
</feature>
<evidence type="ECO:0000313" key="8">
    <source>
        <dbReference type="Proteomes" id="UP000634136"/>
    </source>
</evidence>
<keyword evidence="8" id="KW-1185">Reference proteome</keyword>
<evidence type="ECO:0000313" key="7">
    <source>
        <dbReference type="EMBL" id="KAF7826864.1"/>
    </source>
</evidence>
<dbReference type="InterPro" id="IPR036426">
    <property type="entry name" value="Bulb-type_lectin_dom_sf"/>
</dbReference>
<accession>A0A834WRD6</accession>
<gene>
    <name evidence="7" type="ORF">G2W53_018028</name>
</gene>
<proteinExistence type="predicted"/>
<dbReference type="Gene3D" id="2.60.40.420">
    <property type="entry name" value="Cupredoxins - blue copper proteins"/>
    <property type="match status" value="1"/>
</dbReference>
<dbReference type="InterPro" id="IPR045087">
    <property type="entry name" value="Cu-oxidase_fam"/>
</dbReference>
<evidence type="ECO:0000259" key="5">
    <source>
        <dbReference type="Pfam" id="PF00394"/>
    </source>
</evidence>
<dbReference type="InterPro" id="IPR008972">
    <property type="entry name" value="Cupredoxin"/>
</dbReference>
<keyword evidence="1" id="KW-0732">Signal</keyword>
<protein>
    <submittedName>
        <fullName evidence="7">L-ascorbate oxidase-like protein</fullName>
    </submittedName>
</protein>
<dbReference type="InterPro" id="IPR001480">
    <property type="entry name" value="Bulb-type_lectin_dom"/>
</dbReference>
<evidence type="ECO:0000256" key="1">
    <source>
        <dbReference type="ARBA" id="ARBA00022729"/>
    </source>
</evidence>
<dbReference type="EMBL" id="JAAIUW010000006">
    <property type="protein sequence ID" value="KAF7826864.1"/>
    <property type="molecule type" value="Genomic_DNA"/>
</dbReference>
<dbReference type="OrthoDB" id="1724250at2759"/>